<evidence type="ECO:0000313" key="11">
    <source>
        <dbReference type="EMBL" id="HIZ88309.1"/>
    </source>
</evidence>
<dbReference type="InterPro" id="IPR029467">
    <property type="entry name" value="Cyt_c7-like"/>
</dbReference>
<keyword evidence="8" id="KW-1133">Transmembrane helix</keyword>
<dbReference type="AlphaFoldDB" id="A0A9D2K9I1"/>
<dbReference type="Pfam" id="PF03264">
    <property type="entry name" value="Cytochrom_NNT"/>
    <property type="match status" value="1"/>
</dbReference>
<keyword evidence="3" id="KW-0349">Heme</keyword>
<evidence type="ECO:0000256" key="1">
    <source>
        <dbReference type="ARBA" id="ARBA00004196"/>
    </source>
</evidence>
<keyword evidence="4" id="KW-0479">Metal-binding</keyword>
<dbReference type="PANTHER" id="PTHR35038">
    <property type="entry name" value="DISSIMILATORY SULFITE REDUCTASE SIRA"/>
    <property type="match status" value="1"/>
</dbReference>
<dbReference type="EMBL" id="DXAQ01000002">
    <property type="protein sequence ID" value="HIZ88309.1"/>
    <property type="molecule type" value="Genomic_DNA"/>
</dbReference>
<protein>
    <submittedName>
        <fullName evidence="11">NapC/NirT family cytochrome c</fullName>
    </submittedName>
</protein>
<keyword evidence="8" id="KW-0812">Transmembrane</keyword>
<dbReference type="InterPro" id="IPR036280">
    <property type="entry name" value="Multihaem_cyt_sf"/>
</dbReference>
<evidence type="ECO:0000313" key="12">
    <source>
        <dbReference type="Proteomes" id="UP000824176"/>
    </source>
</evidence>
<evidence type="ECO:0000256" key="2">
    <source>
        <dbReference type="ARBA" id="ARBA00022448"/>
    </source>
</evidence>
<dbReference type="Pfam" id="PF14522">
    <property type="entry name" value="Cytochrome_C7"/>
    <property type="match status" value="1"/>
</dbReference>
<evidence type="ECO:0000256" key="4">
    <source>
        <dbReference type="ARBA" id="ARBA00022723"/>
    </source>
</evidence>
<comment type="caution">
    <text evidence="11">The sequence shown here is derived from an EMBL/GenBank/DDBJ whole genome shotgun (WGS) entry which is preliminary data.</text>
</comment>
<dbReference type="GO" id="GO:0030313">
    <property type="term" value="C:cell envelope"/>
    <property type="evidence" value="ECO:0007669"/>
    <property type="project" value="UniProtKB-SubCell"/>
</dbReference>
<feature type="domain" description="NapC/NirT cytochrome c N-terminal" evidence="9">
    <location>
        <begin position="64"/>
        <end position="190"/>
    </location>
</feature>
<dbReference type="InterPro" id="IPR051829">
    <property type="entry name" value="Multiheme_Cytochr_ET"/>
</dbReference>
<evidence type="ECO:0000259" key="10">
    <source>
        <dbReference type="Pfam" id="PF14522"/>
    </source>
</evidence>
<feature type="domain" description="Cytochrome c7-like" evidence="10">
    <location>
        <begin position="233"/>
        <end position="296"/>
    </location>
</feature>
<evidence type="ECO:0000256" key="8">
    <source>
        <dbReference type="SAM" id="Phobius"/>
    </source>
</evidence>
<dbReference type="Proteomes" id="UP000824176">
    <property type="component" value="Unassembled WGS sequence"/>
</dbReference>
<evidence type="ECO:0000256" key="3">
    <source>
        <dbReference type="ARBA" id="ARBA00022617"/>
    </source>
</evidence>
<reference evidence="11" key="2">
    <citation type="submission" date="2021-04" db="EMBL/GenBank/DDBJ databases">
        <authorList>
            <person name="Gilroy R."/>
        </authorList>
    </citation>
    <scope>NUCLEOTIDE SEQUENCE</scope>
    <source>
        <strain evidence="11">ChiW4-1371</strain>
    </source>
</reference>
<feature type="transmembrane region" description="Helical" evidence="8">
    <location>
        <begin position="62"/>
        <end position="83"/>
    </location>
</feature>
<name>A0A9D2K9I1_9BACT</name>
<dbReference type="InterPro" id="IPR038266">
    <property type="entry name" value="NapC/NirT_cytc_sf"/>
</dbReference>
<dbReference type="CDD" id="cd08168">
    <property type="entry name" value="Cytochrom_C3"/>
    <property type="match status" value="1"/>
</dbReference>
<dbReference type="Gene3D" id="1.10.1130.10">
    <property type="entry name" value="Flavocytochrome C3, Chain A"/>
    <property type="match status" value="1"/>
</dbReference>
<keyword evidence="5" id="KW-0732">Signal</keyword>
<keyword evidence="7" id="KW-0408">Iron</keyword>
<sequence length="452" mass="50350">MKNLLERIKAFFLAKKQAFAKGAKPKSDADNKSAESAAGEKEPGRFKKWLLKVKEFAKRKPSLFIAIIVGIILVLLLVTYEALHLTSTPEFCGKCHVDTETGAGAEYHTWKKNVHAAANVGCIDCHGKPGFFGYMRAKMGGMYDLYSEIVHSKENKMAILTKGATDKAYAAKLVPNDWCLICHSDDANKRIRDNTFMSFFGVKMRKVDAVKNPEFRELNGLRDIFNDEMPNINFSHDTHVNTLGLSCIECHMGVAHGGEFKNRPKMEDCFTCHDAQREKNPDIAAPANEDCATCHKTVVETQEGTLLLEEGEEPSIPSMMVDMGVYGADNCSSCHMESAFELPTAATCGTTCHGEMDYGFMFDDIRAQFDAVKAPLDKLNMQLYSVMDKMTKEQRAKFNEFKDYYEILDYDRSKGIHNDTIYVKAADKALAIGNELASSLGIPVAATDENNQ</sequence>
<organism evidence="11 12">
    <name type="scientific">Candidatus Mucispirillum faecigallinarum</name>
    <dbReference type="NCBI Taxonomy" id="2838699"/>
    <lineage>
        <taxon>Bacteria</taxon>
        <taxon>Pseudomonadati</taxon>
        <taxon>Deferribacterota</taxon>
        <taxon>Deferribacteres</taxon>
        <taxon>Deferribacterales</taxon>
        <taxon>Mucispirillaceae</taxon>
        <taxon>Mucispirillum</taxon>
    </lineage>
</organism>
<dbReference type="SUPFAM" id="SSF48695">
    <property type="entry name" value="Multiheme cytochromes"/>
    <property type="match status" value="1"/>
</dbReference>
<evidence type="ECO:0000256" key="6">
    <source>
        <dbReference type="ARBA" id="ARBA00022982"/>
    </source>
</evidence>
<dbReference type="GO" id="GO:0046872">
    <property type="term" value="F:metal ion binding"/>
    <property type="evidence" value="ECO:0007669"/>
    <property type="project" value="UniProtKB-KW"/>
</dbReference>
<dbReference type="InterPro" id="IPR005126">
    <property type="entry name" value="NapC/NirT_cyt_c_N"/>
</dbReference>
<dbReference type="Gene3D" id="1.10.3820.10">
    <property type="entry name" value="Di-heme elbow motif domain"/>
    <property type="match status" value="1"/>
</dbReference>
<gene>
    <name evidence="11" type="ORF">H9804_00030</name>
</gene>
<keyword evidence="8" id="KW-0472">Membrane</keyword>
<reference evidence="11" key="1">
    <citation type="journal article" date="2021" name="PeerJ">
        <title>Extensive microbial diversity within the chicken gut microbiome revealed by metagenomics and culture.</title>
        <authorList>
            <person name="Gilroy R."/>
            <person name="Ravi A."/>
            <person name="Getino M."/>
            <person name="Pursley I."/>
            <person name="Horton D.L."/>
            <person name="Alikhan N.F."/>
            <person name="Baker D."/>
            <person name="Gharbi K."/>
            <person name="Hall N."/>
            <person name="Watson M."/>
            <person name="Adriaenssens E.M."/>
            <person name="Foster-Nyarko E."/>
            <person name="Jarju S."/>
            <person name="Secka A."/>
            <person name="Antonio M."/>
            <person name="Oren A."/>
            <person name="Chaudhuri R.R."/>
            <person name="La Ragione R."/>
            <person name="Hildebrand F."/>
            <person name="Pallen M.J."/>
        </authorList>
    </citation>
    <scope>NUCLEOTIDE SEQUENCE</scope>
    <source>
        <strain evidence="11">ChiW4-1371</strain>
    </source>
</reference>
<evidence type="ECO:0000256" key="7">
    <source>
        <dbReference type="ARBA" id="ARBA00023004"/>
    </source>
</evidence>
<proteinExistence type="predicted"/>
<evidence type="ECO:0000256" key="5">
    <source>
        <dbReference type="ARBA" id="ARBA00022729"/>
    </source>
</evidence>
<keyword evidence="2" id="KW-0813">Transport</keyword>
<accession>A0A9D2K9I1</accession>
<comment type="subcellular location">
    <subcellularLocation>
        <location evidence="1">Cell envelope</location>
    </subcellularLocation>
</comment>
<keyword evidence="6" id="KW-0249">Electron transport</keyword>
<evidence type="ECO:0000259" key="9">
    <source>
        <dbReference type="Pfam" id="PF03264"/>
    </source>
</evidence>